<organism evidence="1 2">
    <name type="scientific">Pedobacter nutrimenti</name>
    <dbReference type="NCBI Taxonomy" id="1241337"/>
    <lineage>
        <taxon>Bacteria</taxon>
        <taxon>Pseudomonadati</taxon>
        <taxon>Bacteroidota</taxon>
        <taxon>Sphingobacteriia</taxon>
        <taxon>Sphingobacteriales</taxon>
        <taxon>Sphingobacteriaceae</taxon>
        <taxon>Pedobacter</taxon>
    </lineage>
</organism>
<evidence type="ECO:0000313" key="2">
    <source>
        <dbReference type="Proteomes" id="UP000248198"/>
    </source>
</evidence>
<proteinExistence type="predicted"/>
<sequence>MKFSVYFGRLSELSFCLFAYKSDLYKTPVLNNLNRLKDKQQKMYITIFKTSVVDKNALFGIGPELDAYLSVGNWSFAFEDTDKILRVVSASPCTQQVKHILENYGFFCEELPYSLDEFKV</sequence>
<evidence type="ECO:0000313" key="1">
    <source>
        <dbReference type="EMBL" id="PYF69414.1"/>
    </source>
</evidence>
<gene>
    <name evidence="1" type="ORF">B0O44_11052</name>
</gene>
<dbReference type="AlphaFoldDB" id="A0A318U6S9"/>
<accession>A0A318U6S9</accession>
<name>A0A318U6S9_9SPHI</name>
<reference evidence="1 2" key="1">
    <citation type="submission" date="2018-06" db="EMBL/GenBank/DDBJ databases">
        <title>Genomic Encyclopedia of Archaeal and Bacterial Type Strains, Phase II (KMG-II): from individual species to whole genera.</title>
        <authorList>
            <person name="Goeker M."/>
        </authorList>
    </citation>
    <scope>NUCLEOTIDE SEQUENCE [LARGE SCALE GENOMIC DNA]</scope>
    <source>
        <strain evidence="1 2">DSM 27372</strain>
    </source>
</reference>
<comment type="caution">
    <text evidence="1">The sequence shown here is derived from an EMBL/GenBank/DDBJ whole genome shotgun (WGS) entry which is preliminary data.</text>
</comment>
<protein>
    <submittedName>
        <fullName evidence="1">Uncharacterized protein</fullName>
    </submittedName>
</protein>
<dbReference type="EMBL" id="QKLU01000010">
    <property type="protein sequence ID" value="PYF69414.1"/>
    <property type="molecule type" value="Genomic_DNA"/>
</dbReference>
<dbReference type="Proteomes" id="UP000248198">
    <property type="component" value="Unassembled WGS sequence"/>
</dbReference>
<keyword evidence="2" id="KW-1185">Reference proteome</keyword>